<feature type="transmembrane region" description="Helical" evidence="10">
    <location>
        <begin position="39"/>
        <end position="60"/>
    </location>
</feature>
<comment type="caution">
    <text evidence="11">The sequence shown here is derived from an EMBL/GenBank/DDBJ whole genome shotgun (WGS) entry which is preliminary data.</text>
</comment>
<evidence type="ECO:0000313" key="11">
    <source>
        <dbReference type="EMBL" id="KMQ71126.1"/>
    </source>
</evidence>
<feature type="transmembrane region" description="Helical" evidence="10">
    <location>
        <begin position="175"/>
        <end position="194"/>
    </location>
</feature>
<feature type="transmembrane region" description="Helical" evidence="10">
    <location>
        <begin position="389"/>
        <end position="406"/>
    </location>
</feature>
<dbReference type="InterPro" id="IPR050833">
    <property type="entry name" value="Poly_Biosynth_Transport"/>
</dbReference>
<dbReference type="InterPro" id="IPR004268">
    <property type="entry name" value="MurJ"/>
</dbReference>
<comment type="function">
    <text evidence="8">Involved in peptidoglycan biosynthesis. Transports lipid-linked peptidoglycan precursors from the inner to the outer leaflet of the cytoplasmic membrane.</text>
</comment>
<evidence type="ECO:0000256" key="7">
    <source>
        <dbReference type="ARBA" id="ARBA00023136"/>
    </source>
</evidence>
<keyword evidence="3 10" id="KW-0812">Transmembrane</keyword>
<dbReference type="PANTHER" id="PTHR30250">
    <property type="entry name" value="PST FAMILY PREDICTED COLANIC ACID TRANSPORTER"/>
    <property type="match status" value="1"/>
</dbReference>
<evidence type="ECO:0000256" key="10">
    <source>
        <dbReference type="SAM" id="Phobius"/>
    </source>
</evidence>
<dbReference type="GO" id="GO:0008360">
    <property type="term" value="P:regulation of cell shape"/>
    <property type="evidence" value="ECO:0007669"/>
    <property type="project" value="UniProtKB-KW"/>
</dbReference>
<keyword evidence="5" id="KW-0573">Peptidoglycan synthesis</keyword>
<dbReference type="PANTHER" id="PTHR30250:SF11">
    <property type="entry name" value="O-ANTIGEN TRANSPORTER-RELATED"/>
    <property type="match status" value="1"/>
</dbReference>
<feature type="transmembrane region" description="Helical" evidence="10">
    <location>
        <begin position="80"/>
        <end position="101"/>
    </location>
</feature>
<feature type="transmembrane region" description="Helical" evidence="10">
    <location>
        <begin position="223"/>
        <end position="241"/>
    </location>
</feature>
<evidence type="ECO:0000256" key="5">
    <source>
        <dbReference type="ARBA" id="ARBA00022984"/>
    </source>
</evidence>
<name>A0A0J7IZ93_9FLAO</name>
<dbReference type="PATRIC" id="fig|1304281.5.peg.1731"/>
<dbReference type="GO" id="GO:0009252">
    <property type="term" value="P:peptidoglycan biosynthetic process"/>
    <property type="evidence" value="ECO:0007669"/>
    <property type="project" value="UniProtKB-KW"/>
</dbReference>
<dbReference type="AlphaFoldDB" id="A0A0J7IZ93"/>
<comment type="subcellular location">
    <subcellularLocation>
        <location evidence="1">Cell membrane</location>
        <topology evidence="1">Multi-pass membrane protein</topology>
    </subcellularLocation>
</comment>
<evidence type="ECO:0008006" key="13">
    <source>
        <dbReference type="Google" id="ProtNLM"/>
    </source>
</evidence>
<evidence type="ECO:0000256" key="3">
    <source>
        <dbReference type="ARBA" id="ARBA00022692"/>
    </source>
</evidence>
<evidence type="ECO:0000256" key="6">
    <source>
        <dbReference type="ARBA" id="ARBA00022989"/>
    </source>
</evidence>
<feature type="transmembrane region" description="Helical" evidence="10">
    <location>
        <begin position="418"/>
        <end position="438"/>
    </location>
</feature>
<reference evidence="11 12" key="1">
    <citation type="journal article" date="2004" name="Int. J. Syst. Evol. Microbiol.">
        <title>Kaistella koreensis gen. nov., sp. nov., a novel member of the Chryseobacterium-Bergeyella-Riemerella branch.</title>
        <authorList>
            <person name="Kim M.K."/>
            <person name="Im W.T."/>
            <person name="Shin Y.K."/>
            <person name="Lim J.H."/>
            <person name="Kim S.H."/>
            <person name="Lee B.C."/>
            <person name="Park M.Y."/>
            <person name="Lee K.Y."/>
            <person name="Lee S.T."/>
        </authorList>
    </citation>
    <scope>NUCLEOTIDE SEQUENCE [LARGE SCALE GENOMIC DNA]</scope>
    <source>
        <strain evidence="11 12">CCUG 49689</strain>
    </source>
</reference>
<evidence type="ECO:0000256" key="1">
    <source>
        <dbReference type="ARBA" id="ARBA00004651"/>
    </source>
</evidence>
<keyword evidence="4" id="KW-0133">Cell shape</keyword>
<keyword evidence="7 10" id="KW-0472">Membrane</keyword>
<keyword evidence="12" id="KW-1185">Reference proteome</keyword>
<dbReference type="STRING" id="1304281.ACM44_08060"/>
<feature type="transmembrane region" description="Helical" evidence="10">
    <location>
        <begin position="134"/>
        <end position="154"/>
    </location>
</feature>
<evidence type="ECO:0000256" key="8">
    <source>
        <dbReference type="ARBA" id="ARBA00060041"/>
    </source>
</evidence>
<keyword evidence="2" id="KW-1003">Cell membrane</keyword>
<keyword evidence="6 10" id="KW-1133">Transmembrane helix</keyword>
<proteinExistence type="inferred from homology"/>
<feature type="transmembrane region" description="Helical" evidence="10">
    <location>
        <begin position="108"/>
        <end position="128"/>
    </location>
</feature>
<evidence type="ECO:0000313" key="12">
    <source>
        <dbReference type="Proteomes" id="UP000035900"/>
    </source>
</evidence>
<feature type="transmembrane region" description="Helical" evidence="10">
    <location>
        <begin position="331"/>
        <end position="350"/>
    </location>
</feature>
<dbReference type="Pfam" id="PF03023">
    <property type="entry name" value="MurJ"/>
    <property type="match status" value="1"/>
</dbReference>
<dbReference type="Proteomes" id="UP000035900">
    <property type="component" value="Unassembled WGS sequence"/>
</dbReference>
<sequence length="464" mass="52738">MILIDTALWGPINETFRAKFIFIKEKEGEQIALRKTRSMLFFVIVFSLLISAVIMKFPQLLSVVIAPKYSGNELSVLNEIIVYSTSVLLVNQLMQIGISVLNAYDSFYIPEISGFISSLLTLVLIVWLAPIIGIYALLIGYLVGSIILILFLVLHLRKRGVAIFADFFNFRFKDFGEFFLFSLPMFAPLFLYQINTFIEKALSSTLGVGLVSVLDYGRKIPELLLTVFVSIITALLLPVLSRHYIRGEMEKFQISFTQIFNIGILFMTLLMGMMFVGGEVIIRFLYDKGQISDQMLAQILNLSQFYVISLLGSFVQIIFGISLIATDQNKLMGIVVAGGQVLMIVVNFVFLNHLKIYVFPASLFVINLIIGIVIYSLIKFDKILIGKSFLKYSLFFLLNVVVAYFIGSKMFFLENKLLNAILLYLIFITVLIGELFIFKIEERKVLVQGMSIIKKIKNQKIKRF</sequence>
<organism evidence="11 12">
    <name type="scientific">Chryseobacterium koreense CCUG 49689</name>
    <dbReference type="NCBI Taxonomy" id="1304281"/>
    <lineage>
        <taxon>Bacteria</taxon>
        <taxon>Pseudomonadati</taxon>
        <taxon>Bacteroidota</taxon>
        <taxon>Flavobacteriia</taxon>
        <taxon>Flavobacteriales</taxon>
        <taxon>Weeksellaceae</taxon>
        <taxon>Chryseobacterium group</taxon>
        <taxon>Chryseobacterium</taxon>
    </lineage>
</organism>
<feature type="transmembrane region" description="Helical" evidence="10">
    <location>
        <begin position="356"/>
        <end position="377"/>
    </location>
</feature>
<feature type="transmembrane region" description="Helical" evidence="10">
    <location>
        <begin position="262"/>
        <end position="285"/>
    </location>
</feature>
<evidence type="ECO:0000256" key="2">
    <source>
        <dbReference type="ARBA" id="ARBA00022475"/>
    </source>
</evidence>
<dbReference type="GO" id="GO:0005886">
    <property type="term" value="C:plasma membrane"/>
    <property type="evidence" value="ECO:0007669"/>
    <property type="project" value="UniProtKB-SubCell"/>
</dbReference>
<dbReference type="EMBL" id="LFNG01000010">
    <property type="protein sequence ID" value="KMQ71126.1"/>
    <property type="molecule type" value="Genomic_DNA"/>
</dbReference>
<evidence type="ECO:0000256" key="9">
    <source>
        <dbReference type="ARBA" id="ARBA00061532"/>
    </source>
</evidence>
<protein>
    <recommendedName>
        <fullName evidence="13">Polysaccharide biosynthesis protein C-terminal domain-containing protein</fullName>
    </recommendedName>
</protein>
<feature type="transmembrane region" description="Helical" evidence="10">
    <location>
        <begin position="305"/>
        <end position="324"/>
    </location>
</feature>
<gene>
    <name evidence="11" type="ORF">ACM44_08060</name>
</gene>
<comment type="similarity">
    <text evidence="9">Belongs to the MurJ/MviN family.</text>
</comment>
<accession>A0A0J7IZ93</accession>
<evidence type="ECO:0000256" key="4">
    <source>
        <dbReference type="ARBA" id="ARBA00022960"/>
    </source>
</evidence>